<feature type="domain" description="PDZ" evidence="7">
    <location>
        <begin position="64"/>
        <end position="148"/>
    </location>
</feature>
<dbReference type="AlphaFoldDB" id="A0A0S4LPB2"/>
<keyword evidence="5 6" id="KW-0482">Metalloprotease</keyword>
<dbReference type="Proteomes" id="UP000199032">
    <property type="component" value="Unassembled WGS sequence"/>
</dbReference>
<dbReference type="Pfam" id="PF13180">
    <property type="entry name" value="PDZ_2"/>
    <property type="match status" value="1"/>
</dbReference>
<sequence>MLPRKLAIGLLLLALCVLGACSSLYDVRKTPPPNDLEVLQRRLHDVGLLLLAAAVGWCPFEQEATYGFFLENHPRKGGTTSRGVTGPIVSYVHPRLPAAQAGLVLGDHIIEVNTANVEAHDAHTIMQLVSRLTAARIQPLQLEVQRGAARRTVTMRALPVCKFSLGLIESNLINGVSNGRVIAVTTGAMQSFVRDDELAWILAHEVAHNILNHAQNAQLRVMLNAFLRAAVGPATPDTPQPEARMLEAQADHVGAYLMARAGYDLDAVRRVWERLRQLERAQSTSGHAISRTHPTTVERLAAFQQTFKEIQHKRQRGESLQFQFAPLD</sequence>
<gene>
    <name evidence="8" type="ORF">COMA1_60051</name>
</gene>
<dbReference type="PANTHER" id="PTHR22726:SF1">
    <property type="entry name" value="METALLOENDOPEPTIDASE OMA1, MITOCHONDRIAL"/>
    <property type="match status" value="1"/>
</dbReference>
<evidence type="ECO:0000256" key="4">
    <source>
        <dbReference type="ARBA" id="ARBA00022833"/>
    </source>
</evidence>
<evidence type="ECO:0000313" key="8">
    <source>
        <dbReference type="EMBL" id="CUS38750.1"/>
    </source>
</evidence>
<dbReference type="EMBL" id="CZQA01000012">
    <property type="protein sequence ID" value="CUS38750.1"/>
    <property type="molecule type" value="Genomic_DNA"/>
</dbReference>
<protein>
    <recommendedName>
        <fullName evidence="7">PDZ domain-containing protein</fullName>
    </recommendedName>
</protein>
<name>A0A0S4LPB2_9BACT</name>
<dbReference type="SMART" id="SM00228">
    <property type="entry name" value="PDZ"/>
    <property type="match status" value="1"/>
</dbReference>
<dbReference type="InterPro" id="IPR001478">
    <property type="entry name" value="PDZ"/>
</dbReference>
<dbReference type="SUPFAM" id="SSF50156">
    <property type="entry name" value="PDZ domain-like"/>
    <property type="match status" value="1"/>
</dbReference>
<keyword evidence="1 6" id="KW-0645">Protease</keyword>
<evidence type="ECO:0000256" key="3">
    <source>
        <dbReference type="ARBA" id="ARBA00022801"/>
    </source>
</evidence>
<evidence type="ECO:0000256" key="6">
    <source>
        <dbReference type="RuleBase" id="RU003983"/>
    </source>
</evidence>
<evidence type="ECO:0000256" key="2">
    <source>
        <dbReference type="ARBA" id="ARBA00022723"/>
    </source>
</evidence>
<organism evidence="8 9">
    <name type="scientific">Candidatus Nitrospira nitrosa</name>
    <dbReference type="NCBI Taxonomy" id="1742972"/>
    <lineage>
        <taxon>Bacteria</taxon>
        <taxon>Pseudomonadati</taxon>
        <taxon>Nitrospirota</taxon>
        <taxon>Nitrospiria</taxon>
        <taxon>Nitrospirales</taxon>
        <taxon>Nitrospiraceae</taxon>
        <taxon>Nitrospira</taxon>
    </lineage>
</organism>
<keyword evidence="3 6" id="KW-0378">Hydrolase</keyword>
<dbReference type="InterPro" id="IPR001915">
    <property type="entry name" value="Peptidase_M48"/>
</dbReference>
<reference evidence="8 9" key="1">
    <citation type="submission" date="2015-10" db="EMBL/GenBank/DDBJ databases">
        <authorList>
            <person name="Gilbert D.G."/>
        </authorList>
    </citation>
    <scope>NUCLEOTIDE SEQUENCE [LARGE SCALE GENOMIC DNA]</scope>
    <source>
        <strain evidence="8">COMA1</strain>
    </source>
</reference>
<dbReference type="GO" id="GO:0016020">
    <property type="term" value="C:membrane"/>
    <property type="evidence" value="ECO:0007669"/>
    <property type="project" value="TreeGrafter"/>
</dbReference>
<dbReference type="STRING" id="1742972.COMA1_60051"/>
<dbReference type="GO" id="GO:0004222">
    <property type="term" value="F:metalloendopeptidase activity"/>
    <property type="evidence" value="ECO:0007669"/>
    <property type="project" value="InterPro"/>
</dbReference>
<dbReference type="PROSITE" id="PS51257">
    <property type="entry name" value="PROKAR_LIPOPROTEIN"/>
    <property type="match status" value="1"/>
</dbReference>
<evidence type="ECO:0000256" key="1">
    <source>
        <dbReference type="ARBA" id="ARBA00022670"/>
    </source>
</evidence>
<evidence type="ECO:0000256" key="5">
    <source>
        <dbReference type="ARBA" id="ARBA00023049"/>
    </source>
</evidence>
<dbReference type="PANTHER" id="PTHR22726">
    <property type="entry name" value="METALLOENDOPEPTIDASE OMA1"/>
    <property type="match status" value="1"/>
</dbReference>
<keyword evidence="9" id="KW-1185">Reference proteome</keyword>
<keyword evidence="4 6" id="KW-0862">Zinc</keyword>
<dbReference type="Gene3D" id="2.30.42.10">
    <property type="match status" value="1"/>
</dbReference>
<dbReference type="InterPro" id="IPR051156">
    <property type="entry name" value="Mito/Outer_Membr_Metalloprot"/>
</dbReference>
<comment type="cofactor">
    <cofactor evidence="6">
        <name>Zn(2+)</name>
        <dbReference type="ChEBI" id="CHEBI:29105"/>
    </cofactor>
    <text evidence="6">Binds 1 zinc ion per subunit.</text>
</comment>
<dbReference type="GO" id="GO:0046872">
    <property type="term" value="F:metal ion binding"/>
    <property type="evidence" value="ECO:0007669"/>
    <property type="project" value="UniProtKB-KW"/>
</dbReference>
<dbReference type="Pfam" id="PF01435">
    <property type="entry name" value="Peptidase_M48"/>
    <property type="match status" value="1"/>
</dbReference>
<dbReference type="InterPro" id="IPR036034">
    <property type="entry name" value="PDZ_sf"/>
</dbReference>
<comment type="similarity">
    <text evidence="6">Belongs to the peptidase M48 family.</text>
</comment>
<proteinExistence type="inferred from homology"/>
<evidence type="ECO:0000259" key="7">
    <source>
        <dbReference type="SMART" id="SM00228"/>
    </source>
</evidence>
<accession>A0A0S4LPB2</accession>
<dbReference type="GO" id="GO:0051603">
    <property type="term" value="P:proteolysis involved in protein catabolic process"/>
    <property type="evidence" value="ECO:0007669"/>
    <property type="project" value="TreeGrafter"/>
</dbReference>
<evidence type="ECO:0000313" key="9">
    <source>
        <dbReference type="Proteomes" id="UP000199032"/>
    </source>
</evidence>
<keyword evidence="2" id="KW-0479">Metal-binding</keyword>